<dbReference type="Proteomes" id="UP000321797">
    <property type="component" value="Unassembled WGS sequence"/>
</dbReference>
<dbReference type="RefSeq" id="WP_276759755.1">
    <property type="nucleotide sequence ID" value="NZ_SSGD01000036.1"/>
</dbReference>
<comment type="catalytic activity">
    <reaction evidence="1 6">
        <text>alpha,alpha-trehalose 6-phosphate + H2O = alpha,alpha-trehalose + phosphate</text>
        <dbReference type="Rhea" id="RHEA:23420"/>
        <dbReference type="ChEBI" id="CHEBI:15377"/>
        <dbReference type="ChEBI" id="CHEBI:16551"/>
        <dbReference type="ChEBI" id="CHEBI:43474"/>
        <dbReference type="ChEBI" id="CHEBI:58429"/>
        <dbReference type="EC" id="3.1.3.12"/>
    </reaction>
</comment>
<keyword evidence="4 6" id="KW-0378">Hydrolase</keyword>
<dbReference type="UniPathway" id="UPA00299"/>
<accession>A0A5C7Y7S5</accession>
<dbReference type="GO" id="GO:0005992">
    <property type="term" value="P:trehalose biosynthetic process"/>
    <property type="evidence" value="ECO:0007669"/>
    <property type="project" value="UniProtKB-UniPathway"/>
</dbReference>
<dbReference type="InterPro" id="IPR006379">
    <property type="entry name" value="HAD-SF_hydro_IIB"/>
</dbReference>
<dbReference type="EC" id="3.1.3.12" evidence="6"/>
<comment type="cofactor">
    <cofactor evidence="6">
        <name>Mg(2+)</name>
        <dbReference type="ChEBI" id="CHEBI:18420"/>
    </cofactor>
</comment>
<dbReference type="NCBIfam" id="TIGR01484">
    <property type="entry name" value="HAD-SF-IIB"/>
    <property type="match status" value="1"/>
</dbReference>
<evidence type="ECO:0000256" key="5">
    <source>
        <dbReference type="ARBA" id="ARBA00024179"/>
    </source>
</evidence>
<organism evidence="7 8">
    <name type="scientific">Mycolicibacter arupensis</name>
    <dbReference type="NCBI Taxonomy" id="342002"/>
    <lineage>
        <taxon>Bacteria</taxon>
        <taxon>Bacillati</taxon>
        <taxon>Actinomycetota</taxon>
        <taxon>Actinomycetes</taxon>
        <taxon>Mycobacteriales</taxon>
        <taxon>Mycobacteriaceae</taxon>
        <taxon>Mycolicibacter</taxon>
    </lineage>
</organism>
<evidence type="ECO:0000313" key="8">
    <source>
        <dbReference type="Proteomes" id="UP000321797"/>
    </source>
</evidence>
<dbReference type="EMBL" id="SSGD01000036">
    <property type="protein sequence ID" value="TXI57508.1"/>
    <property type="molecule type" value="Genomic_DNA"/>
</dbReference>
<evidence type="ECO:0000256" key="4">
    <source>
        <dbReference type="ARBA" id="ARBA00022801"/>
    </source>
</evidence>
<dbReference type="Gene3D" id="3.30.70.1020">
    <property type="entry name" value="Trehalose-6-phosphate phosphatase related protein, domain 2"/>
    <property type="match status" value="1"/>
</dbReference>
<evidence type="ECO:0000256" key="1">
    <source>
        <dbReference type="ARBA" id="ARBA00000500"/>
    </source>
</evidence>
<dbReference type="NCBIfam" id="TIGR00685">
    <property type="entry name" value="T6PP"/>
    <property type="match status" value="1"/>
</dbReference>
<dbReference type="SUPFAM" id="SSF56784">
    <property type="entry name" value="HAD-like"/>
    <property type="match status" value="1"/>
</dbReference>
<dbReference type="GO" id="GO:0004805">
    <property type="term" value="F:trehalose-phosphatase activity"/>
    <property type="evidence" value="ECO:0007669"/>
    <property type="project" value="UniProtKB-EC"/>
</dbReference>
<dbReference type="GO" id="GO:0046872">
    <property type="term" value="F:metal ion binding"/>
    <property type="evidence" value="ECO:0007669"/>
    <property type="project" value="UniProtKB-KW"/>
</dbReference>
<sequence>MTGANDLPDDLQRALTDAAGAQRLLVASDFDGTIAPIVAHPPDARPIPAAAEALAALAALRDTTAALISGRALKDLAELSGAAADVVLVGSHGSEFNADFLDAVDESAKSLLADIERAMAGVAAQFPGAGLETKPVSVAFHVRNVAPQDAQRALDAALAAVADWDVHITEGKAVREFAVIDTDKGQALDVLRGQTGATATVYFGDDVTDEKAFTRLGGRDVGVKVGSGDTRAAYRVDTPEDIAAALWFLHDVRGGRAGS</sequence>
<proteinExistence type="inferred from homology"/>
<evidence type="ECO:0000256" key="6">
    <source>
        <dbReference type="RuleBase" id="RU361117"/>
    </source>
</evidence>
<dbReference type="InterPro" id="IPR036412">
    <property type="entry name" value="HAD-like_sf"/>
</dbReference>
<dbReference type="Pfam" id="PF02358">
    <property type="entry name" value="Trehalose_PPase"/>
    <property type="match status" value="1"/>
</dbReference>
<gene>
    <name evidence="7" type="primary">otsB</name>
    <name evidence="7" type="ORF">E6Q54_07590</name>
</gene>
<keyword evidence="6" id="KW-0460">Magnesium</keyword>
<dbReference type="InterPro" id="IPR003337">
    <property type="entry name" value="Trehalose_PPase"/>
</dbReference>
<protein>
    <recommendedName>
        <fullName evidence="6">Trehalose 6-phosphate phosphatase</fullName>
        <ecNumber evidence="6">3.1.3.12</ecNumber>
    </recommendedName>
</protein>
<comment type="caution">
    <text evidence="7">The sequence shown here is derived from an EMBL/GenBank/DDBJ whole genome shotgun (WGS) entry which is preliminary data.</text>
</comment>
<comment type="function">
    <text evidence="5 6">Removes the phosphate from trehalose 6-phosphate to produce free trehalose.</text>
</comment>
<keyword evidence="6" id="KW-0479">Metal-binding</keyword>
<name>A0A5C7Y7S5_9MYCO</name>
<reference evidence="7 8" key="1">
    <citation type="submission" date="2018-09" db="EMBL/GenBank/DDBJ databases">
        <title>Metagenome Assembled Genomes from an Advanced Water Purification Facility.</title>
        <authorList>
            <person name="Stamps B.W."/>
            <person name="Spear J.R."/>
        </authorList>
    </citation>
    <scope>NUCLEOTIDE SEQUENCE [LARGE SCALE GENOMIC DNA]</scope>
    <source>
        <strain evidence="7">Bin_29_2</strain>
    </source>
</reference>
<evidence type="ECO:0000256" key="2">
    <source>
        <dbReference type="ARBA" id="ARBA00005199"/>
    </source>
</evidence>
<comment type="pathway">
    <text evidence="2 6">Glycan biosynthesis; trehalose biosynthesis.</text>
</comment>
<dbReference type="Gene3D" id="3.40.50.1000">
    <property type="entry name" value="HAD superfamily/HAD-like"/>
    <property type="match status" value="1"/>
</dbReference>
<dbReference type="InterPro" id="IPR044651">
    <property type="entry name" value="OTSB-like"/>
</dbReference>
<dbReference type="PANTHER" id="PTHR43768">
    <property type="entry name" value="TREHALOSE 6-PHOSPHATE PHOSPHATASE"/>
    <property type="match status" value="1"/>
</dbReference>
<dbReference type="AlphaFoldDB" id="A0A5C7Y7S5"/>
<evidence type="ECO:0000256" key="3">
    <source>
        <dbReference type="ARBA" id="ARBA00008770"/>
    </source>
</evidence>
<dbReference type="PANTHER" id="PTHR43768:SF3">
    <property type="entry name" value="TREHALOSE 6-PHOSPHATE PHOSPHATASE"/>
    <property type="match status" value="1"/>
</dbReference>
<comment type="similarity">
    <text evidence="3 6">Belongs to the trehalose phosphatase family.</text>
</comment>
<dbReference type="InterPro" id="IPR023214">
    <property type="entry name" value="HAD_sf"/>
</dbReference>
<evidence type="ECO:0000313" key="7">
    <source>
        <dbReference type="EMBL" id="TXI57508.1"/>
    </source>
</evidence>